<dbReference type="GO" id="GO:0016788">
    <property type="term" value="F:hydrolase activity, acting on ester bonds"/>
    <property type="evidence" value="ECO:0007669"/>
    <property type="project" value="InterPro"/>
</dbReference>
<dbReference type="InterPro" id="IPR035669">
    <property type="entry name" value="SGNH_plant_lipase-like"/>
</dbReference>
<gene>
    <name evidence="6" type="primary">At1g28600_2</name>
    <name evidence="6" type="ORF">Zm00014a_034124</name>
</gene>
<evidence type="ECO:0000256" key="5">
    <source>
        <dbReference type="SAM" id="SignalP"/>
    </source>
</evidence>
<feature type="signal peptide" evidence="5">
    <location>
        <begin position="1"/>
        <end position="28"/>
    </location>
</feature>
<dbReference type="Proteomes" id="UP000251960">
    <property type="component" value="Chromosome 8"/>
</dbReference>
<dbReference type="Gene3D" id="3.40.50.1110">
    <property type="entry name" value="SGNH hydrolase"/>
    <property type="match status" value="1"/>
</dbReference>
<keyword evidence="3" id="KW-0378">Hydrolase</keyword>
<name>A0A8J8XXL7_MAIZE</name>
<dbReference type="PROSITE" id="PS51257">
    <property type="entry name" value="PROKAR_LIPOPROTEIN"/>
    <property type="match status" value="1"/>
</dbReference>
<dbReference type="InterPro" id="IPR001087">
    <property type="entry name" value="GDSL"/>
</dbReference>
<dbReference type="SUPFAM" id="SSF52266">
    <property type="entry name" value="SGNH hydrolase"/>
    <property type="match status" value="1"/>
</dbReference>
<dbReference type="SMR" id="A0A8J8XXL7"/>
<evidence type="ECO:0000256" key="3">
    <source>
        <dbReference type="ARBA" id="ARBA00022801"/>
    </source>
</evidence>
<sequence>MQEVEMRRGAVLLVSLVLLLINSPVGLCGCFKRIFSFGDSIIDTGNFASTVGSAPIKELPYGMTYFNRSTGRVCDGRVIIDFYAQALGLPLVPPSIPEEETSPFPTGANFAVFAATALSPDYYRTNYNFTMPSPSHLDLQLQSFKKVLARIAPGDATKSLLGESLVVMGEIGGNDYNFWFFALDSRDTPSQYMPAVVGRIGAAVQEVVNLGARTVLVPGNFPIGCVPQYLSMFQSSSSNASSDYDQYGCLVWFNDFSQKHNQLLRQEVGRLRSQNPGVQIIFADYFGAAMQFVQNPKNYGIDDPLVACCGGDGRYHTGKGCDKSATLWGNPATFASWDGIHMTEKAYSIIADGVLNGPFADTPLLKTC</sequence>
<protein>
    <submittedName>
        <fullName evidence="6">GDSL esterase/lipase</fullName>
    </submittedName>
</protein>
<dbReference type="PANTHER" id="PTHR22835:SF241">
    <property type="entry name" value="OS01G0650900 PROTEIN"/>
    <property type="match status" value="1"/>
</dbReference>
<comment type="similarity">
    <text evidence="1">Belongs to the 'GDSL' lipolytic enzyme family.</text>
</comment>
<dbReference type="OrthoDB" id="1600564at2759"/>
<dbReference type="AlphaFoldDB" id="A0A8J8XXL7"/>
<dbReference type="HOGENOM" id="CLU_015101_2_1_1"/>
<dbReference type="Pfam" id="PF00657">
    <property type="entry name" value="Lipase_GDSL"/>
    <property type="match status" value="1"/>
</dbReference>
<dbReference type="EMBL" id="NCVQ01000009">
    <property type="protein sequence ID" value="PWZ09205.1"/>
    <property type="molecule type" value="Genomic_DNA"/>
</dbReference>
<dbReference type="CDD" id="cd01837">
    <property type="entry name" value="SGNH_plant_lipase_like"/>
    <property type="match status" value="1"/>
</dbReference>
<dbReference type="PANTHER" id="PTHR22835">
    <property type="entry name" value="ZINC FINGER FYVE DOMAIN CONTAINING PROTEIN"/>
    <property type="match status" value="1"/>
</dbReference>
<dbReference type="InterPro" id="IPR036514">
    <property type="entry name" value="SGNH_hydro_sf"/>
</dbReference>
<evidence type="ECO:0000313" key="6">
    <source>
        <dbReference type="EMBL" id="PWZ09205.1"/>
    </source>
</evidence>
<evidence type="ECO:0000256" key="2">
    <source>
        <dbReference type="ARBA" id="ARBA00022729"/>
    </source>
</evidence>
<feature type="chain" id="PRO_5035213774" evidence="5">
    <location>
        <begin position="29"/>
        <end position="368"/>
    </location>
</feature>
<reference evidence="6" key="1">
    <citation type="journal article" date="2018" name="Nat. Genet.">
        <title>Extensive intraspecific gene order and gene structural variations between Mo17 and other maize genomes.</title>
        <authorList>
            <person name="Sun S."/>
            <person name="Zhou Y."/>
            <person name="Chen J."/>
            <person name="Shi J."/>
            <person name="Zhao H."/>
            <person name="Zhao H."/>
            <person name="Song W."/>
            <person name="Zhang M."/>
            <person name="Cui Y."/>
            <person name="Dong X."/>
            <person name="Liu H."/>
            <person name="Ma X."/>
            <person name="Jiao Y."/>
            <person name="Wang B."/>
            <person name="Wei X."/>
            <person name="Stein J.C."/>
            <person name="Glaubitz J.C."/>
            <person name="Lu F."/>
            <person name="Yu G."/>
            <person name="Liang C."/>
            <person name="Fengler K."/>
            <person name="Li B."/>
            <person name="Rafalski A."/>
            <person name="Schnable P.S."/>
            <person name="Ware D.H."/>
            <person name="Buckler E.S."/>
            <person name="Lai J."/>
        </authorList>
    </citation>
    <scope>NUCLEOTIDE SEQUENCE [LARGE SCALE GENOMIC DNA]</scope>
    <source>
        <tissue evidence="6">Seedling</tissue>
    </source>
</reference>
<keyword evidence="4" id="KW-0325">Glycoprotein</keyword>
<dbReference type="KEGG" id="zma:103636125"/>
<proteinExistence type="inferred from homology"/>
<dbReference type="OMA" id="CLVWFNE"/>
<accession>A0A8J8XXL7</accession>
<evidence type="ECO:0000256" key="4">
    <source>
        <dbReference type="ARBA" id="ARBA00023180"/>
    </source>
</evidence>
<evidence type="ECO:0000256" key="1">
    <source>
        <dbReference type="ARBA" id="ARBA00008668"/>
    </source>
</evidence>
<organism evidence="6">
    <name type="scientific">Zea mays</name>
    <name type="common">Maize</name>
    <dbReference type="NCBI Taxonomy" id="4577"/>
    <lineage>
        <taxon>Eukaryota</taxon>
        <taxon>Viridiplantae</taxon>
        <taxon>Streptophyta</taxon>
        <taxon>Embryophyta</taxon>
        <taxon>Tracheophyta</taxon>
        <taxon>Spermatophyta</taxon>
        <taxon>Magnoliopsida</taxon>
        <taxon>Liliopsida</taxon>
        <taxon>Poales</taxon>
        <taxon>Poaceae</taxon>
        <taxon>PACMAD clade</taxon>
        <taxon>Panicoideae</taxon>
        <taxon>Andropogonodae</taxon>
        <taxon>Andropogoneae</taxon>
        <taxon>Tripsacinae</taxon>
        <taxon>Zea</taxon>
    </lineage>
</organism>
<comment type="caution">
    <text evidence="6">The sequence shown here is derived from an EMBL/GenBank/DDBJ whole genome shotgun (WGS) entry which is preliminary data.</text>
</comment>
<keyword evidence="2 5" id="KW-0732">Signal</keyword>